<protein>
    <submittedName>
        <fullName evidence="1">GxxExxY protein</fullName>
    </submittedName>
</protein>
<dbReference type="InterPro" id="IPR026350">
    <property type="entry name" value="GxxExxY"/>
</dbReference>
<name>A0A1F6VA21_9PROT</name>
<dbReference type="EMBL" id="MFSP01000088">
    <property type="protein sequence ID" value="OGI66404.1"/>
    <property type="molecule type" value="Genomic_DNA"/>
</dbReference>
<dbReference type="Pfam" id="PF13366">
    <property type="entry name" value="PDDEXK_3"/>
    <property type="match status" value="1"/>
</dbReference>
<accession>A0A1F6VA21</accession>
<gene>
    <name evidence="1" type="ORF">A2W18_00195</name>
</gene>
<reference evidence="1 2" key="1">
    <citation type="journal article" date="2016" name="Nat. Commun.">
        <title>Thousands of microbial genomes shed light on interconnected biogeochemical processes in an aquifer system.</title>
        <authorList>
            <person name="Anantharaman K."/>
            <person name="Brown C.T."/>
            <person name="Hug L.A."/>
            <person name="Sharon I."/>
            <person name="Castelle C.J."/>
            <person name="Probst A.J."/>
            <person name="Thomas B.C."/>
            <person name="Singh A."/>
            <person name="Wilkins M.J."/>
            <person name="Karaoz U."/>
            <person name="Brodie E.L."/>
            <person name="Williams K.H."/>
            <person name="Hubbard S.S."/>
            <person name="Banfield J.F."/>
        </authorList>
    </citation>
    <scope>NUCLEOTIDE SEQUENCE [LARGE SCALE GENOMIC DNA]</scope>
</reference>
<sequence length="135" mass="15119">MDIQDEDSSAREDVLSNEIIGAAIEVHRCLGPGLLESAYEECLCHELTDRGVKFERQKSLPIPYKGKILDCGYRLDVVVAGLVVLELKAVDRLEPIHTAQMLTYLKLSQLKLGMLINFNVPSLRSGIKRVVNNLR</sequence>
<evidence type="ECO:0000313" key="2">
    <source>
        <dbReference type="Proteomes" id="UP000179076"/>
    </source>
</evidence>
<dbReference type="NCBIfam" id="TIGR04256">
    <property type="entry name" value="GxxExxY"/>
    <property type="match status" value="1"/>
</dbReference>
<evidence type="ECO:0000313" key="1">
    <source>
        <dbReference type="EMBL" id="OGI66404.1"/>
    </source>
</evidence>
<proteinExistence type="predicted"/>
<dbReference type="AlphaFoldDB" id="A0A1F6VA21"/>
<comment type="caution">
    <text evidence="1">The sequence shown here is derived from an EMBL/GenBank/DDBJ whole genome shotgun (WGS) entry which is preliminary data.</text>
</comment>
<organism evidence="1 2">
    <name type="scientific">Candidatus Muproteobacteria bacterium RBG_16_60_9</name>
    <dbReference type="NCBI Taxonomy" id="1817755"/>
    <lineage>
        <taxon>Bacteria</taxon>
        <taxon>Pseudomonadati</taxon>
        <taxon>Pseudomonadota</taxon>
        <taxon>Candidatus Muproteobacteria</taxon>
    </lineage>
</organism>
<dbReference type="Proteomes" id="UP000179076">
    <property type="component" value="Unassembled WGS sequence"/>
</dbReference>